<dbReference type="PANTHER" id="PTHR13593">
    <property type="match status" value="1"/>
</dbReference>
<reference evidence="3" key="1">
    <citation type="journal article" date="2018" name="Nat. Microbiol.">
        <title>Leveraging single-cell genomics to expand the fungal tree of life.</title>
        <authorList>
            <person name="Ahrendt S.R."/>
            <person name="Quandt C.A."/>
            <person name="Ciobanu D."/>
            <person name="Clum A."/>
            <person name="Salamov A."/>
            <person name="Andreopoulos B."/>
            <person name="Cheng J.F."/>
            <person name="Woyke T."/>
            <person name="Pelin A."/>
            <person name="Henrissat B."/>
            <person name="Reynolds N.K."/>
            <person name="Benny G.L."/>
            <person name="Smith M.E."/>
            <person name="James T.Y."/>
            <person name="Grigoriev I.V."/>
        </authorList>
    </citation>
    <scope>NUCLEOTIDE SEQUENCE [LARGE SCALE GENOMIC DNA]</scope>
    <source>
        <strain evidence="3">RSA 1356</strain>
    </source>
</reference>
<dbReference type="AlphaFoldDB" id="A0A4P9XL32"/>
<feature type="signal peptide" evidence="1">
    <location>
        <begin position="1"/>
        <end position="23"/>
    </location>
</feature>
<sequence length="347" mass="38874">MQLNNRVLLLALLFVQWHPKVHAQDAQSCNGSPEYCSLPFDWYTFAGTHNSATYRLKPDCSAIASKCSEATSTCINTGKQCAESWNEKCGELKKKCPESPSWLSKLCNGPGDICEKASDVCKGWTTVCKAPLDLCVNSQPILCDNAPKWFSECLWENQPEHDFSTQLADGIRSLDIDTCVADGNRVTTCHGSGATRALGDELDVHLGQLRDFLAANPSEVVVIEYMDTDGDASVIARALAVAFEKFLPGKVFEHASPSDPWPTLGEMIKDDKRVVVFASNIWTSLPENERPRWLHSQPSYYRHSWPYTNKGHNPDEIADLMMNYKPSSEDEKYWQCVDFEYSPDKNT</sequence>
<gene>
    <name evidence="2" type="ORF">THASP1DRAFT_32171</name>
</gene>
<dbReference type="PANTHER" id="PTHR13593:SF140">
    <property type="entry name" value="PLC-LIKE PHOSPHODIESTERASE"/>
    <property type="match status" value="1"/>
</dbReference>
<proteinExistence type="predicted"/>
<dbReference type="OrthoDB" id="7984201at2759"/>
<evidence type="ECO:0000256" key="1">
    <source>
        <dbReference type="SAM" id="SignalP"/>
    </source>
</evidence>
<evidence type="ECO:0000313" key="3">
    <source>
        <dbReference type="Proteomes" id="UP000271241"/>
    </source>
</evidence>
<dbReference type="GO" id="GO:0008081">
    <property type="term" value="F:phosphoric diester hydrolase activity"/>
    <property type="evidence" value="ECO:0007669"/>
    <property type="project" value="InterPro"/>
</dbReference>
<evidence type="ECO:0000313" key="2">
    <source>
        <dbReference type="EMBL" id="RKP06000.1"/>
    </source>
</evidence>
<organism evidence="2 3">
    <name type="scientific">Thamnocephalis sphaerospora</name>
    <dbReference type="NCBI Taxonomy" id="78915"/>
    <lineage>
        <taxon>Eukaryota</taxon>
        <taxon>Fungi</taxon>
        <taxon>Fungi incertae sedis</taxon>
        <taxon>Zoopagomycota</taxon>
        <taxon>Zoopagomycotina</taxon>
        <taxon>Zoopagomycetes</taxon>
        <taxon>Zoopagales</taxon>
        <taxon>Sigmoideomycetaceae</taxon>
        <taxon>Thamnocephalis</taxon>
    </lineage>
</organism>
<dbReference type="InterPro" id="IPR051057">
    <property type="entry name" value="PI-PLC_domain"/>
</dbReference>
<dbReference type="SUPFAM" id="SSF51695">
    <property type="entry name" value="PLC-like phosphodiesterases"/>
    <property type="match status" value="1"/>
</dbReference>
<dbReference type="InterPro" id="IPR017946">
    <property type="entry name" value="PLC-like_Pdiesterase_TIM-brl"/>
</dbReference>
<feature type="chain" id="PRO_5020950285" evidence="1">
    <location>
        <begin position="24"/>
        <end position="347"/>
    </location>
</feature>
<accession>A0A4P9XL32</accession>
<dbReference type="GO" id="GO:0006629">
    <property type="term" value="P:lipid metabolic process"/>
    <property type="evidence" value="ECO:0007669"/>
    <property type="project" value="InterPro"/>
</dbReference>
<dbReference type="Proteomes" id="UP000271241">
    <property type="component" value="Unassembled WGS sequence"/>
</dbReference>
<keyword evidence="1" id="KW-0732">Signal</keyword>
<name>A0A4P9XL32_9FUNG</name>
<dbReference type="Gene3D" id="3.20.20.190">
    <property type="entry name" value="Phosphatidylinositol (PI) phosphodiesterase"/>
    <property type="match status" value="1"/>
</dbReference>
<dbReference type="EMBL" id="KZ992978">
    <property type="protein sequence ID" value="RKP06000.1"/>
    <property type="molecule type" value="Genomic_DNA"/>
</dbReference>
<keyword evidence="3" id="KW-1185">Reference proteome</keyword>
<dbReference type="Pfam" id="PF26146">
    <property type="entry name" value="PI-PLC_X"/>
    <property type="match status" value="1"/>
</dbReference>
<feature type="non-terminal residue" evidence="2">
    <location>
        <position position="347"/>
    </location>
</feature>
<dbReference type="CDD" id="cd08557">
    <property type="entry name" value="PI-PLCc_bacteria_like"/>
    <property type="match status" value="1"/>
</dbReference>
<protein>
    <submittedName>
        <fullName evidence="2">PLC-like phosphodiesterase</fullName>
    </submittedName>
</protein>